<dbReference type="SMART" id="SM00869">
    <property type="entry name" value="Autotransporter"/>
    <property type="match status" value="1"/>
</dbReference>
<feature type="domain" description="Autotransporter" evidence="18">
    <location>
        <begin position="1103"/>
        <end position="1361"/>
    </location>
</feature>
<dbReference type="PROSITE" id="PS51208">
    <property type="entry name" value="AUTOTRANSPORTER"/>
    <property type="match status" value="1"/>
</dbReference>
<dbReference type="SUPFAM" id="SSF51126">
    <property type="entry name" value="Pectin lyase-like"/>
    <property type="match status" value="1"/>
</dbReference>
<keyword evidence="8" id="KW-0812">Transmembrane</keyword>
<evidence type="ECO:0000256" key="5">
    <source>
        <dbReference type="ARBA" id="ARBA00022452"/>
    </source>
</evidence>
<feature type="chain" id="PRO_5015075283" evidence="17">
    <location>
        <begin position="29"/>
        <end position="1361"/>
    </location>
</feature>
<proteinExistence type="predicted"/>
<dbReference type="PANTHER" id="PTHR12338:SF10">
    <property type="entry name" value="ADHESION AND PENETRATION PROTEIN AUTOTRANSPORTER"/>
    <property type="match status" value="1"/>
</dbReference>
<evidence type="ECO:0000256" key="9">
    <source>
        <dbReference type="ARBA" id="ARBA00022729"/>
    </source>
</evidence>
<keyword evidence="14" id="KW-0865">Zymogen</keyword>
<dbReference type="InterPro" id="IPR050909">
    <property type="entry name" value="Bact_Autotransporter_VF"/>
</dbReference>
<accession>A0A238TC78</accession>
<evidence type="ECO:0000256" key="17">
    <source>
        <dbReference type="SAM" id="SignalP"/>
    </source>
</evidence>
<evidence type="ECO:0000256" key="3">
    <source>
        <dbReference type="ARBA" id="ARBA00004571"/>
    </source>
</evidence>
<dbReference type="GO" id="GO:0042597">
    <property type="term" value="C:periplasmic space"/>
    <property type="evidence" value="ECO:0007669"/>
    <property type="project" value="UniProtKB-SubCell"/>
</dbReference>
<evidence type="ECO:0000256" key="1">
    <source>
        <dbReference type="ARBA" id="ARBA00004241"/>
    </source>
</evidence>
<dbReference type="InterPro" id="IPR009003">
    <property type="entry name" value="Peptidase_S1_PA"/>
</dbReference>
<dbReference type="PROSITE" id="PS51691">
    <property type="entry name" value="PEPTIDASE_S6"/>
    <property type="match status" value="1"/>
</dbReference>
<dbReference type="GO" id="GO:0006508">
    <property type="term" value="P:proteolysis"/>
    <property type="evidence" value="ECO:0007669"/>
    <property type="project" value="UniProtKB-KW"/>
</dbReference>
<evidence type="ECO:0000256" key="15">
    <source>
        <dbReference type="ARBA" id="ARBA00023237"/>
    </source>
</evidence>
<evidence type="ECO:0000313" key="22">
    <source>
        <dbReference type="Proteomes" id="UP000215450"/>
    </source>
</evidence>
<dbReference type="GO" id="GO:0009986">
    <property type="term" value="C:cell surface"/>
    <property type="evidence" value="ECO:0007669"/>
    <property type="project" value="UniProtKB-SubCell"/>
</dbReference>
<evidence type="ECO:0000256" key="16">
    <source>
        <dbReference type="SAM" id="Coils"/>
    </source>
</evidence>
<dbReference type="InterPro" id="IPR036709">
    <property type="entry name" value="Autotransporte_beta_dom_sf"/>
</dbReference>
<comment type="subcellular location">
    <subcellularLocation>
        <location evidence="3">Cell outer membrane</location>
        <topology evidence="3">Multi-pass membrane protein</topology>
    </subcellularLocation>
    <subcellularLocation>
        <location evidence="1">Cell surface</location>
    </subcellularLocation>
    <subcellularLocation>
        <location evidence="2">Periplasm</location>
    </subcellularLocation>
    <subcellularLocation>
        <location evidence="4">Secreted</location>
    </subcellularLocation>
</comment>
<keyword evidence="13" id="KW-0472">Membrane</keyword>
<dbReference type="InterPro" id="IPR000710">
    <property type="entry name" value="Peptidase_S6"/>
</dbReference>
<keyword evidence="6" id="KW-0964">Secreted</keyword>
<dbReference type="PRINTS" id="PR00921">
    <property type="entry name" value="IGASERPTASE"/>
</dbReference>
<feature type="signal peptide" evidence="17">
    <location>
        <begin position="1"/>
        <end position="28"/>
    </location>
</feature>
<dbReference type="GO" id="GO:0004252">
    <property type="term" value="F:serine-type endopeptidase activity"/>
    <property type="evidence" value="ECO:0007669"/>
    <property type="project" value="InterPro"/>
</dbReference>
<keyword evidence="15" id="KW-0998">Cell outer membrane</keyword>
<evidence type="ECO:0000256" key="12">
    <source>
        <dbReference type="ARBA" id="ARBA00022825"/>
    </source>
</evidence>
<sequence length="1361" mass="148680">MKKNKIARRIFTRTLLSILIPTAMTQHAHSSGVRSDIDYQLYRDFAENRGRFTAGATNLNIINKSGVSVGNVLPDGIGMPDFSAALRNSAVATLIDPQYLVSVQHNGGYKTAEFGYAGNNPNQHVYSYQLTDRNEFSRADPYLFYDYHAPRLHKLVTETAPANVSRVNPYEVDNSKNPYRDSKRFPVFIRMGGGTQFLRNTDGTTTDMGGAYTYRIGGNAFKIIASGKGHLDFEDNDYYKPDYNTTALPAYAMQGDSGSPVYAYDTTENRWVLIGVLQANWSGPDGTTKTGTRYRVQTVRPTFNAQSIADDTTAPLNNTQPENTFNWIANGNTSNITSGSTTVANVDLYDDTQSTEANKLQHGKTLHINGENGTIQLGSSINQGAGALHFHSNYTVSAADNNFTHQGAGVSVDADKTVNWQVKNPTGDRLSKIGAGTLNVSGEGGNSGSISVGDGTVILNQRADVSGSKQAFSELGIVSGRPTVVLGTADQMDLNKIYFGYYGGRLDVNGQNAQFNYIQNVDDGAQIVNHTDQKATVTVQTTAPVLMTVDNIKWSNWGQRSEGMYEYTNGWASGRKDYFLLKPNGNPSAYYPTNGTSNGNWEYLGSDKAKAIETYLERENAKRTAARYHAFNGWIGETDSNRKNGALDFQYQGNIAGDLLMISGGTNVNGNITVSNGNLLLSGRHTPHAYDHQNKTEIFDENDWMTRDFAATQFVAKDKGALYFGRNVGNVKGDIVVQDNARATVGYVAGETPVCVRSDQSGAVSCEINNATAVSESALANLTRTEWAGNATLSDSAQLTLGKAHFSGSLKAENSTTLAMKKDALWDMSSDQTIGNLAGENGEIVLHPTNVAPDEFHTLTVNGNLSGSLKWGFNTDIAQNRGDQVIVNGTATGTHTLAVKNTDTEPTQPEKLVLMKLQNATQKASDVNIALENGYVDAGAWRYNLANNTQNDYYLHSPVKEQEFAEAAEAEKKRLAEEAEKLAAQKRVEEEAKRLAEKEAARKLAEQQAAEAAQKLADELARKQAELAKAEAEKHAATEAAKRAQEEAEAAALAKVKAEAALLQQQQAKLVSAYSNTALSELSAQAYTLEHIGKRIEQRVHKTHRDQTSVWLETDWQKTKHESDNYRGYEHEEVLTQLGADKTIRTQNSDVLIGAALSHAQTDLDFDGDADGNIKTTIGSVYGKAQFDNGMFIAADAGIGRASSKVSVEHTHADFKRNVAEAGISTGYRLNVNNWQIQPHIGTRYYHLGSTRYWLSNTRVNAPSADIVAPYAGINLAYNITLSNGVKLQLTFSSIYRDANRKADLDVNSYRLTQQFGRFWENELGLNAQFGNWNADVFVGYAKGNETGSRKSAGTTVKYVW</sequence>
<dbReference type="Proteomes" id="UP000215450">
    <property type="component" value="Unassembled WGS sequence"/>
</dbReference>
<dbReference type="InterPro" id="IPR030396">
    <property type="entry name" value="Peptidase_S6_dom"/>
</dbReference>
<gene>
    <name evidence="21" type="primary">hap</name>
    <name evidence="20" type="ORF">KEBURONENSIS_01714</name>
    <name evidence="21" type="ORF">KEBURONENSIS_01750</name>
</gene>
<evidence type="ECO:0000259" key="19">
    <source>
        <dbReference type="PROSITE" id="PS51691"/>
    </source>
</evidence>
<evidence type="ECO:0000313" key="20">
    <source>
        <dbReference type="EMBL" id="SMQ12897.1"/>
    </source>
</evidence>
<evidence type="ECO:0000256" key="8">
    <source>
        <dbReference type="ARBA" id="ARBA00022692"/>
    </source>
</evidence>
<dbReference type="InterPro" id="IPR012332">
    <property type="entry name" value="Autotransporter_pectin_lyase_C"/>
</dbReference>
<keyword evidence="16" id="KW-0175">Coiled coil</keyword>
<evidence type="ECO:0000256" key="2">
    <source>
        <dbReference type="ARBA" id="ARBA00004418"/>
    </source>
</evidence>
<dbReference type="RefSeq" id="WP_143452828.1">
    <property type="nucleotide sequence ID" value="NZ_FXUV02000042.1"/>
</dbReference>
<dbReference type="Gene3D" id="2.160.20.20">
    <property type="match status" value="2"/>
</dbReference>
<dbReference type="PANTHER" id="PTHR12338">
    <property type="entry name" value="AUTOTRANSPORTER"/>
    <property type="match status" value="1"/>
</dbReference>
<dbReference type="EMBL" id="FXUV02000042">
    <property type="protein sequence ID" value="SNB77903.1"/>
    <property type="molecule type" value="Genomic_DNA"/>
</dbReference>
<reference evidence="20" key="1">
    <citation type="submission" date="2017-05" db="EMBL/GenBank/DDBJ databases">
        <authorList>
            <person name="Song R."/>
            <person name="Chenine A.L."/>
            <person name="Ruprecht R.M."/>
        </authorList>
    </citation>
    <scope>NUCLEOTIDE SEQUENCE</scope>
    <source>
        <strain evidence="20">Kingella_eburonensis</strain>
    </source>
</reference>
<keyword evidence="5" id="KW-1134">Transmembrane beta strand</keyword>
<dbReference type="Pfam" id="PF24078">
    <property type="entry name" value="Beta-sol_PIC_HAP1_IgA0_2nd"/>
    <property type="match status" value="1"/>
</dbReference>
<keyword evidence="7" id="KW-0645">Protease</keyword>
<dbReference type="OrthoDB" id="8610050at2"/>
<dbReference type="EMBL" id="FXUV01000036">
    <property type="protein sequence ID" value="SMQ12897.1"/>
    <property type="molecule type" value="Genomic_DNA"/>
</dbReference>
<feature type="coiled-coil region" evidence="16">
    <location>
        <begin position="960"/>
        <end position="1061"/>
    </location>
</feature>
<evidence type="ECO:0000256" key="13">
    <source>
        <dbReference type="ARBA" id="ARBA00023136"/>
    </source>
</evidence>
<evidence type="ECO:0000256" key="14">
    <source>
        <dbReference type="ARBA" id="ARBA00023145"/>
    </source>
</evidence>
<evidence type="ECO:0000259" key="18">
    <source>
        <dbReference type="PROSITE" id="PS51208"/>
    </source>
</evidence>
<keyword evidence="12" id="KW-0720">Serine protease</keyword>
<dbReference type="CDD" id="cd01343">
    <property type="entry name" value="PL1_Passenger_AT"/>
    <property type="match status" value="1"/>
</dbReference>
<keyword evidence="10" id="KW-0574">Periplasm</keyword>
<evidence type="ECO:0000256" key="4">
    <source>
        <dbReference type="ARBA" id="ARBA00004613"/>
    </source>
</evidence>
<dbReference type="Gene3D" id="2.40.10.120">
    <property type="match status" value="1"/>
</dbReference>
<feature type="domain" description="Peptidase S6" evidence="19">
    <location>
        <begin position="31"/>
        <end position="297"/>
    </location>
</feature>
<evidence type="ECO:0000256" key="6">
    <source>
        <dbReference type="ARBA" id="ARBA00022525"/>
    </source>
</evidence>
<dbReference type="SUPFAM" id="SSF103515">
    <property type="entry name" value="Autotransporter"/>
    <property type="match status" value="1"/>
</dbReference>
<dbReference type="Gene3D" id="3.30.160.280">
    <property type="match status" value="1"/>
</dbReference>
<name>A0A238TC78_9NEIS</name>
<dbReference type="STRING" id="1522312.GCA_900177895_00995"/>
<dbReference type="InterPro" id="IPR005546">
    <property type="entry name" value="Autotransporte_beta"/>
</dbReference>
<dbReference type="Pfam" id="PF03212">
    <property type="entry name" value="Pertactin"/>
    <property type="match status" value="1"/>
</dbReference>
<dbReference type="Gene3D" id="2.40.128.130">
    <property type="entry name" value="Autotransporter beta-domain"/>
    <property type="match status" value="1"/>
</dbReference>
<dbReference type="Pfam" id="PF02395">
    <property type="entry name" value="Peptidase_S6"/>
    <property type="match status" value="1"/>
</dbReference>
<organism evidence="21 22">
    <name type="scientific">Kingella negevensis</name>
    <dbReference type="NCBI Taxonomy" id="1522312"/>
    <lineage>
        <taxon>Bacteria</taxon>
        <taxon>Pseudomonadati</taxon>
        <taxon>Pseudomonadota</taxon>
        <taxon>Betaproteobacteria</taxon>
        <taxon>Neisseriales</taxon>
        <taxon>Neisseriaceae</taxon>
        <taxon>Kingella</taxon>
    </lineage>
</organism>
<reference evidence="21 22" key="2">
    <citation type="submission" date="2017-06" db="EMBL/GenBank/DDBJ databases">
        <authorList>
            <person name="Kim H.J."/>
            <person name="Triplett B.A."/>
        </authorList>
    </citation>
    <scope>NUCLEOTIDE SEQUENCE [LARGE SCALE GENOMIC DNA]</scope>
    <source>
        <strain evidence="21">Kingella_eburonensis</strain>
    </source>
</reference>
<dbReference type="InterPro" id="IPR004899">
    <property type="entry name" value="Pertactin_central"/>
</dbReference>
<dbReference type="InterPro" id="IPR057393">
    <property type="entry name" value="PIC_HAP1_IgA0_b-sol2"/>
</dbReference>
<dbReference type="EC" id="3.4.21.-" evidence="21"/>
<keyword evidence="22" id="KW-1185">Reference proteome</keyword>
<dbReference type="GO" id="GO:0009279">
    <property type="term" value="C:cell outer membrane"/>
    <property type="evidence" value="ECO:0007669"/>
    <property type="project" value="UniProtKB-SubCell"/>
</dbReference>
<dbReference type="InterPro" id="IPR011050">
    <property type="entry name" value="Pectin_lyase_fold/virulence"/>
</dbReference>
<keyword evidence="9 17" id="KW-0732">Signal</keyword>
<protein>
    <submittedName>
        <fullName evidence="21">Adhesion and penetration protein autotransporter</fullName>
        <ecNumber evidence="21">3.4.21.-</ecNumber>
    </submittedName>
</protein>
<evidence type="ECO:0000256" key="10">
    <source>
        <dbReference type="ARBA" id="ARBA00022764"/>
    </source>
</evidence>
<evidence type="ECO:0000313" key="21">
    <source>
        <dbReference type="EMBL" id="SNB77903.1"/>
    </source>
</evidence>
<dbReference type="SUPFAM" id="SSF50494">
    <property type="entry name" value="Trypsin-like serine proteases"/>
    <property type="match status" value="1"/>
</dbReference>
<dbReference type="GO" id="GO:0005576">
    <property type="term" value="C:extracellular region"/>
    <property type="evidence" value="ECO:0007669"/>
    <property type="project" value="UniProtKB-SubCell"/>
</dbReference>
<evidence type="ECO:0000256" key="7">
    <source>
        <dbReference type="ARBA" id="ARBA00022670"/>
    </source>
</evidence>
<keyword evidence="11 21" id="KW-0378">Hydrolase</keyword>
<evidence type="ECO:0000256" key="11">
    <source>
        <dbReference type="ARBA" id="ARBA00022801"/>
    </source>
</evidence>